<dbReference type="EMBL" id="BMZE01000001">
    <property type="protein sequence ID" value="GHA16267.1"/>
    <property type="molecule type" value="Genomic_DNA"/>
</dbReference>
<dbReference type="GO" id="GO:0005975">
    <property type="term" value="P:carbohydrate metabolic process"/>
    <property type="evidence" value="ECO:0007669"/>
    <property type="project" value="InterPro"/>
</dbReference>
<comment type="similarity">
    <text evidence="1">Belongs to the glycosyl hydrolase 2 family.</text>
</comment>
<dbReference type="SUPFAM" id="SSF51445">
    <property type="entry name" value="(Trans)glycosidases"/>
    <property type="match status" value="1"/>
</dbReference>
<keyword evidence="6" id="KW-1185">Reference proteome</keyword>
<evidence type="ECO:0000256" key="1">
    <source>
        <dbReference type="ARBA" id="ARBA00007401"/>
    </source>
</evidence>
<reference evidence="5" key="2">
    <citation type="submission" date="2020-09" db="EMBL/GenBank/DDBJ databases">
        <authorList>
            <person name="Sun Q."/>
            <person name="Kim S."/>
        </authorList>
    </citation>
    <scope>NUCLEOTIDE SEQUENCE</scope>
    <source>
        <strain evidence="5">KCTC 32437</strain>
    </source>
</reference>
<accession>A0A918RYQ3</accession>
<feature type="domain" description="Glycoside hydrolase family 2 catalytic" evidence="3">
    <location>
        <begin position="324"/>
        <end position="586"/>
    </location>
</feature>
<dbReference type="PANTHER" id="PTHR42732">
    <property type="entry name" value="BETA-GALACTOSIDASE"/>
    <property type="match status" value="1"/>
</dbReference>
<dbReference type="AlphaFoldDB" id="A0A918RYQ3"/>
<dbReference type="InterPro" id="IPR006102">
    <property type="entry name" value="Ig-like_GH2"/>
</dbReference>
<organism evidence="5 6">
    <name type="scientific">Devosia pacifica</name>
    <dbReference type="NCBI Taxonomy" id="1335967"/>
    <lineage>
        <taxon>Bacteria</taxon>
        <taxon>Pseudomonadati</taxon>
        <taxon>Pseudomonadota</taxon>
        <taxon>Alphaproteobacteria</taxon>
        <taxon>Hyphomicrobiales</taxon>
        <taxon>Devosiaceae</taxon>
        <taxon>Devosia</taxon>
    </lineage>
</organism>
<sequence>MSLLNAEVDQLHPNPQKTRSGWTDLCGTWQFAHDDANAGLDERWFSSADAFDREIIVPFPPESKASGLRETGFHPYVWYRRSFEAPAHKAGERVMLHFGAVDYAADVWVNGQHVASHTGGHTPFSADITNSLGEGEQVVVVRAEDQPQDVRFPRGKQDWQENPHAIWYYRTTGIWQPVWLEIVPDVHLTDLHFTPDIDNSGIICQVRLNKAPRDAGNLSITLTHNGAELAATRVRVADSQLEFTIALGTLAHVQARNGMLWSPEQPNLVEASAVLECDGGEDRIESYVGLRTVSAGTESFLLNERPYFLRMALGQNYWPDSHLAATGEELKREVELIKAMGFNGVRIHQKIEDPRFLYWCDRLGIIVWEEMPSAYAFTNSAVEALTREWLDVIRRDKSHPCIVTWVPFNESWGIDQIATREDQQHYASALYHLTKAIDPSRPVISNDGWELVESDIWSIHDYSPDGEGLAERFHTPEAIEAVLRGMGPARRRIILGDRPHEGQPVMITEFGGLSYAPKAGENWHGYATVETAEEYEDLLRDMFDAIAESRYLSGFCYTQVTDTEQETNGLLTERREPKLPLEVIREIVAQPSYSIPSELVDQARKLARESKKAN</sequence>
<dbReference type="InterPro" id="IPR036156">
    <property type="entry name" value="Beta-gal/glucu_dom_sf"/>
</dbReference>
<dbReference type="Pfam" id="PF02837">
    <property type="entry name" value="Glyco_hydro_2_N"/>
    <property type="match status" value="1"/>
</dbReference>
<dbReference type="RefSeq" id="WP_189423824.1">
    <property type="nucleotide sequence ID" value="NZ_BMZE01000001.1"/>
</dbReference>
<evidence type="ECO:0000259" key="2">
    <source>
        <dbReference type="Pfam" id="PF00703"/>
    </source>
</evidence>
<dbReference type="Pfam" id="PF02836">
    <property type="entry name" value="Glyco_hydro_2_C"/>
    <property type="match status" value="1"/>
</dbReference>
<comment type="caution">
    <text evidence="5">The sequence shown here is derived from an EMBL/GenBank/DDBJ whole genome shotgun (WGS) entry which is preliminary data.</text>
</comment>
<dbReference type="InterPro" id="IPR051913">
    <property type="entry name" value="GH2_Domain-Containing"/>
</dbReference>
<dbReference type="GO" id="GO:0004553">
    <property type="term" value="F:hydrolase activity, hydrolyzing O-glycosyl compounds"/>
    <property type="evidence" value="ECO:0007669"/>
    <property type="project" value="InterPro"/>
</dbReference>
<gene>
    <name evidence="5" type="ORF">GCM10007989_09130</name>
</gene>
<evidence type="ECO:0000259" key="3">
    <source>
        <dbReference type="Pfam" id="PF02836"/>
    </source>
</evidence>
<protein>
    <submittedName>
        <fullName evidence="5">Beta-glucuronidase</fullName>
    </submittedName>
</protein>
<dbReference type="Gene3D" id="2.60.120.260">
    <property type="entry name" value="Galactose-binding domain-like"/>
    <property type="match status" value="1"/>
</dbReference>
<feature type="domain" description="Glycoside hydrolase family 2 immunoglobulin-like beta-sandwich" evidence="2">
    <location>
        <begin position="186"/>
        <end position="291"/>
    </location>
</feature>
<name>A0A918RYQ3_9HYPH</name>
<dbReference type="InterPro" id="IPR006104">
    <property type="entry name" value="Glyco_hydro_2_N"/>
</dbReference>
<evidence type="ECO:0000313" key="6">
    <source>
        <dbReference type="Proteomes" id="UP000646579"/>
    </source>
</evidence>
<dbReference type="InterPro" id="IPR006103">
    <property type="entry name" value="Glyco_hydro_2_cat"/>
</dbReference>
<dbReference type="SUPFAM" id="SSF49785">
    <property type="entry name" value="Galactose-binding domain-like"/>
    <property type="match status" value="1"/>
</dbReference>
<dbReference type="Gene3D" id="3.20.20.80">
    <property type="entry name" value="Glycosidases"/>
    <property type="match status" value="1"/>
</dbReference>
<evidence type="ECO:0000313" key="5">
    <source>
        <dbReference type="EMBL" id="GHA16267.1"/>
    </source>
</evidence>
<dbReference type="Proteomes" id="UP000646579">
    <property type="component" value="Unassembled WGS sequence"/>
</dbReference>
<dbReference type="InterPro" id="IPR008979">
    <property type="entry name" value="Galactose-bd-like_sf"/>
</dbReference>
<feature type="domain" description="Glycosyl hydrolases family 2 sugar binding" evidence="4">
    <location>
        <begin position="24"/>
        <end position="143"/>
    </location>
</feature>
<dbReference type="PANTHER" id="PTHR42732:SF3">
    <property type="entry name" value="HYDROLASE"/>
    <property type="match status" value="1"/>
</dbReference>
<dbReference type="Pfam" id="PF00703">
    <property type="entry name" value="Glyco_hydro_2"/>
    <property type="match status" value="1"/>
</dbReference>
<proteinExistence type="inferred from homology"/>
<evidence type="ECO:0000259" key="4">
    <source>
        <dbReference type="Pfam" id="PF02837"/>
    </source>
</evidence>
<dbReference type="InterPro" id="IPR017853">
    <property type="entry name" value="GH"/>
</dbReference>
<reference evidence="5" key="1">
    <citation type="journal article" date="2014" name="Int. J. Syst. Evol. Microbiol.">
        <title>Complete genome sequence of Corynebacterium casei LMG S-19264T (=DSM 44701T), isolated from a smear-ripened cheese.</title>
        <authorList>
            <consortium name="US DOE Joint Genome Institute (JGI-PGF)"/>
            <person name="Walter F."/>
            <person name="Albersmeier A."/>
            <person name="Kalinowski J."/>
            <person name="Ruckert C."/>
        </authorList>
    </citation>
    <scope>NUCLEOTIDE SEQUENCE</scope>
    <source>
        <strain evidence="5">KCTC 32437</strain>
    </source>
</reference>
<dbReference type="SUPFAM" id="SSF49303">
    <property type="entry name" value="beta-Galactosidase/glucuronidase domain"/>
    <property type="match status" value="1"/>
</dbReference>